<organism evidence="2 3">
    <name type="scientific">Naegleria fowleri</name>
    <name type="common">Brain eating amoeba</name>
    <dbReference type="NCBI Taxonomy" id="5763"/>
    <lineage>
        <taxon>Eukaryota</taxon>
        <taxon>Discoba</taxon>
        <taxon>Heterolobosea</taxon>
        <taxon>Tetramitia</taxon>
        <taxon>Eutetramitia</taxon>
        <taxon>Vahlkampfiidae</taxon>
        <taxon>Naegleria</taxon>
    </lineage>
</organism>
<dbReference type="GeneID" id="68110214"/>
<feature type="region of interest" description="Disordered" evidence="1">
    <location>
        <begin position="80"/>
        <end position="112"/>
    </location>
</feature>
<dbReference type="VEuPathDB" id="AmoebaDB:NfTy_010480"/>
<evidence type="ECO:0000256" key="1">
    <source>
        <dbReference type="SAM" id="MobiDB-lite"/>
    </source>
</evidence>
<dbReference type="VEuPathDB" id="AmoebaDB:NF0095240"/>
<dbReference type="AlphaFoldDB" id="A0A6A5BTV2"/>
<dbReference type="EMBL" id="VFQX01000033">
    <property type="protein sequence ID" value="KAF0977674.1"/>
    <property type="molecule type" value="Genomic_DNA"/>
</dbReference>
<evidence type="ECO:0000313" key="2">
    <source>
        <dbReference type="EMBL" id="KAF0977674.1"/>
    </source>
</evidence>
<accession>A0A6A5BTV2</accession>
<comment type="caution">
    <text evidence="2">The sequence shown here is derived from an EMBL/GenBank/DDBJ whole genome shotgun (WGS) entry which is preliminary data.</text>
</comment>
<protein>
    <submittedName>
        <fullName evidence="2">Uncharacterized protein</fullName>
    </submittedName>
</protein>
<keyword evidence="3" id="KW-1185">Reference proteome</keyword>
<feature type="compositionally biased region" description="Low complexity" evidence="1">
    <location>
        <begin position="9"/>
        <end position="23"/>
    </location>
</feature>
<sequence length="112" mass="12708">MRVHKREVTSPNTTTTTTTSITDQDTSSFGLYVWDEKTLSERLFDELEQEIAIVMIDTHHRFKLSLEFQKQMKIHNIQNKLKQTKGGVSSSNNNNNPPSSNGVVQTSIINSL</sequence>
<dbReference type="RefSeq" id="XP_044562387.1">
    <property type="nucleotide sequence ID" value="XM_044706250.1"/>
</dbReference>
<proteinExistence type="predicted"/>
<gene>
    <name evidence="2" type="ORF">FDP41_002996</name>
</gene>
<feature type="compositionally biased region" description="Low complexity" evidence="1">
    <location>
        <begin position="89"/>
        <end position="101"/>
    </location>
</feature>
<feature type="compositionally biased region" description="Polar residues" evidence="1">
    <location>
        <begin position="102"/>
        <end position="112"/>
    </location>
</feature>
<name>A0A6A5BTV2_NAEFO</name>
<dbReference type="VEuPathDB" id="AmoebaDB:FDP41_002996"/>
<dbReference type="Proteomes" id="UP000444721">
    <property type="component" value="Unassembled WGS sequence"/>
</dbReference>
<feature type="region of interest" description="Disordered" evidence="1">
    <location>
        <begin position="1"/>
        <end position="23"/>
    </location>
</feature>
<evidence type="ECO:0000313" key="3">
    <source>
        <dbReference type="Proteomes" id="UP000444721"/>
    </source>
</evidence>
<reference evidence="2 3" key="1">
    <citation type="journal article" date="2019" name="Sci. Rep.">
        <title>Nanopore sequencing improves the draft genome of the human pathogenic amoeba Naegleria fowleri.</title>
        <authorList>
            <person name="Liechti N."/>
            <person name="Schurch N."/>
            <person name="Bruggmann R."/>
            <person name="Wittwer M."/>
        </authorList>
    </citation>
    <scope>NUCLEOTIDE SEQUENCE [LARGE SCALE GENOMIC DNA]</scope>
    <source>
        <strain evidence="2 3">ATCC 30894</strain>
    </source>
</reference>